<reference evidence="5 6" key="1">
    <citation type="journal article" date="2015" name="Genome Announc.">
        <title>Expanding the biotechnology potential of lactobacilli through comparative genomics of 213 strains and associated genera.</title>
        <authorList>
            <person name="Sun Z."/>
            <person name="Harris H.M."/>
            <person name="McCann A."/>
            <person name="Guo C."/>
            <person name="Argimon S."/>
            <person name="Zhang W."/>
            <person name="Yang X."/>
            <person name="Jeffery I.B."/>
            <person name="Cooney J.C."/>
            <person name="Kagawa T.F."/>
            <person name="Liu W."/>
            <person name="Song Y."/>
            <person name="Salvetti E."/>
            <person name="Wrobel A."/>
            <person name="Rasinkangas P."/>
            <person name="Parkhill J."/>
            <person name="Rea M.C."/>
            <person name="O'Sullivan O."/>
            <person name="Ritari J."/>
            <person name="Douillard F.P."/>
            <person name="Paul Ross R."/>
            <person name="Yang R."/>
            <person name="Briner A.E."/>
            <person name="Felis G.E."/>
            <person name="de Vos W.M."/>
            <person name="Barrangou R."/>
            <person name="Klaenhammer T.R."/>
            <person name="Caufield P.W."/>
            <person name="Cui Y."/>
            <person name="Zhang H."/>
            <person name="O'Toole P.W."/>
        </authorList>
    </citation>
    <scope>NUCLEOTIDE SEQUENCE [LARGE SCALE GENOMIC DNA]</scope>
    <source>
        <strain evidence="5 6">DSM 6035</strain>
    </source>
</reference>
<dbReference type="SUPFAM" id="SSF53448">
    <property type="entry name" value="Nucleotide-diphospho-sugar transferases"/>
    <property type="match status" value="1"/>
</dbReference>
<name>A0A0R1XRE7_9LACO</name>
<keyword evidence="6" id="KW-1185">Reference proteome</keyword>
<organism evidence="5 6">
    <name type="scientific">Limosilactobacillus panis DSM 6035</name>
    <dbReference type="NCBI Taxonomy" id="1423782"/>
    <lineage>
        <taxon>Bacteria</taxon>
        <taxon>Bacillati</taxon>
        <taxon>Bacillota</taxon>
        <taxon>Bacilli</taxon>
        <taxon>Lactobacillales</taxon>
        <taxon>Lactobacillaceae</taxon>
        <taxon>Limosilactobacillus</taxon>
    </lineage>
</organism>
<dbReference type="GO" id="GO:0016757">
    <property type="term" value="F:glycosyltransferase activity"/>
    <property type="evidence" value="ECO:0007669"/>
    <property type="project" value="UniProtKB-KW"/>
</dbReference>
<dbReference type="PANTHER" id="PTHR43630">
    <property type="entry name" value="POLY-BETA-1,6-N-ACETYL-D-GLUCOSAMINE SYNTHASE"/>
    <property type="match status" value="1"/>
</dbReference>
<sequence length="374" mass="42941">MPCFNEEAVIKQTIQHLLSFGEFEVVVVDDASTDNSAAEIRQIRSPRLHLLQRQLPDAHTGKGDVLNFALDYIRQQIKQRGTAPEKTIVGVVDADAELAPNAAQRLNGYFSLPAGNVCQMRVKMYPHFKTELQILQDIEFFSINHMTQIMRMYTGTVGLSGNGQFFRLAPILAKIGPHPWGNALLDDYELTIKMLLKGLHVDYMTETCVYQEALASLKKFIRQRSRWVQGDLNCLKYLPAIVKSRRLKTVQKTGIYYFLCQPWINVLADTAIIVLTVFSFFHLDKLFSNLPGLALVAMVVLVALFSLLWGIVFSFFYRHDLHHFGEPAITWRQYLLLPFGVSYLYVVLFFSIVMAFWRWLFHENSWIKTEHGKG</sequence>
<dbReference type="Gene3D" id="3.90.550.10">
    <property type="entry name" value="Spore Coat Polysaccharide Biosynthesis Protein SpsA, Chain A"/>
    <property type="match status" value="1"/>
</dbReference>
<dbReference type="PANTHER" id="PTHR43630:SF1">
    <property type="entry name" value="POLY-BETA-1,6-N-ACETYL-D-GLUCOSAMINE SYNTHASE"/>
    <property type="match status" value="1"/>
</dbReference>
<dbReference type="EMBL" id="AZGM01000022">
    <property type="protein sequence ID" value="KRM29622.1"/>
    <property type="molecule type" value="Genomic_DNA"/>
</dbReference>
<keyword evidence="4" id="KW-1133">Transmembrane helix</keyword>
<dbReference type="InterPro" id="IPR029044">
    <property type="entry name" value="Nucleotide-diphossugar_trans"/>
</dbReference>
<dbReference type="RefSeq" id="WP_235803736.1">
    <property type="nucleotide sequence ID" value="NZ_AZGM01000022.1"/>
</dbReference>
<evidence type="ECO:0000256" key="1">
    <source>
        <dbReference type="ARBA" id="ARBA00006739"/>
    </source>
</evidence>
<evidence type="ECO:0000313" key="6">
    <source>
        <dbReference type="Proteomes" id="UP000051412"/>
    </source>
</evidence>
<feature type="transmembrane region" description="Helical" evidence="4">
    <location>
        <begin position="337"/>
        <end position="361"/>
    </location>
</feature>
<feature type="transmembrane region" description="Helical" evidence="4">
    <location>
        <begin position="255"/>
        <end position="281"/>
    </location>
</feature>
<gene>
    <name evidence="5" type="ORF">FD32_GL001381</name>
</gene>
<comment type="caution">
    <text evidence="5">The sequence shown here is derived from an EMBL/GenBank/DDBJ whole genome shotgun (WGS) entry which is preliminary data.</text>
</comment>
<comment type="similarity">
    <text evidence="1">Belongs to the glycosyltransferase 2 family.</text>
</comment>
<protein>
    <submittedName>
        <fullName evidence="5">Glycosyl transferase family 2</fullName>
    </submittedName>
</protein>
<dbReference type="Pfam" id="PF13641">
    <property type="entry name" value="Glyco_tranf_2_3"/>
    <property type="match status" value="1"/>
</dbReference>
<evidence type="ECO:0000256" key="4">
    <source>
        <dbReference type="SAM" id="Phobius"/>
    </source>
</evidence>
<keyword evidence="2" id="KW-0328">Glycosyltransferase</keyword>
<evidence type="ECO:0000256" key="3">
    <source>
        <dbReference type="ARBA" id="ARBA00022679"/>
    </source>
</evidence>
<accession>A0A0R1XRE7</accession>
<proteinExistence type="inferred from homology"/>
<dbReference type="STRING" id="1423782.FD32_GL001381"/>
<evidence type="ECO:0000313" key="5">
    <source>
        <dbReference type="EMBL" id="KRM29622.1"/>
    </source>
</evidence>
<keyword evidence="3 5" id="KW-0808">Transferase</keyword>
<keyword evidence="4" id="KW-0472">Membrane</keyword>
<dbReference type="AlphaFoldDB" id="A0A0R1XRE7"/>
<dbReference type="PATRIC" id="fig|1423782.4.peg.1438"/>
<feature type="transmembrane region" description="Helical" evidence="4">
    <location>
        <begin position="293"/>
        <end position="317"/>
    </location>
</feature>
<evidence type="ECO:0000256" key="2">
    <source>
        <dbReference type="ARBA" id="ARBA00022676"/>
    </source>
</evidence>
<keyword evidence="4" id="KW-0812">Transmembrane</keyword>
<dbReference type="Proteomes" id="UP000051412">
    <property type="component" value="Unassembled WGS sequence"/>
</dbReference>